<sequence>MPGNAPSLKGFPAQNASGELVSSIPLLGQASSSSTTSFRTTTIPSITADDPELYMGDDCDAYYEATLLNSGLFDWLNQENTSLFHHPASQKRLEMLLLHLTCTDSAVIDGKKE</sequence>
<evidence type="ECO:0000313" key="1">
    <source>
        <dbReference type="EMBL" id="CEP13897.1"/>
    </source>
</evidence>
<proteinExistence type="predicted"/>
<dbReference type="OrthoDB" id="2289992at2759"/>
<dbReference type="AlphaFoldDB" id="A0A0B7NEE4"/>
<accession>A0A0B7NEE4</accession>
<reference evidence="1 2" key="1">
    <citation type="submission" date="2014-09" db="EMBL/GenBank/DDBJ databases">
        <authorList>
            <person name="Ellenberger Sabrina"/>
        </authorList>
    </citation>
    <scope>NUCLEOTIDE SEQUENCE [LARGE SCALE GENOMIC DNA]</scope>
    <source>
        <strain evidence="1 2">CBS 412.66</strain>
    </source>
</reference>
<gene>
    <name evidence="1" type="primary">PARPA_08033.1 scaffold 31147</name>
</gene>
<keyword evidence="2" id="KW-1185">Reference proteome</keyword>
<name>A0A0B7NEE4_9FUNG</name>
<dbReference type="Proteomes" id="UP000054107">
    <property type="component" value="Unassembled WGS sequence"/>
</dbReference>
<dbReference type="EMBL" id="LN730585">
    <property type="protein sequence ID" value="CEP13897.1"/>
    <property type="molecule type" value="Genomic_DNA"/>
</dbReference>
<evidence type="ECO:0000313" key="2">
    <source>
        <dbReference type="Proteomes" id="UP000054107"/>
    </source>
</evidence>
<organism evidence="1 2">
    <name type="scientific">Parasitella parasitica</name>
    <dbReference type="NCBI Taxonomy" id="35722"/>
    <lineage>
        <taxon>Eukaryota</taxon>
        <taxon>Fungi</taxon>
        <taxon>Fungi incertae sedis</taxon>
        <taxon>Mucoromycota</taxon>
        <taxon>Mucoromycotina</taxon>
        <taxon>Mucoromycetes</taxon>
        <taxon>Mucorales</taxon>
        <taxon>Mucorineae</taxon>
        <taxon>Mucoraceae</taxon>
        <taxon>Parasitella</taxon>
    </lineage>
</organism>
<protein>
    <submittedName>
        <fullName evidence="1">Uncharacterized protein</fullName>
    </submittedName>
</protein>